<organism evidence="6 7">
    <name type="scientific">Clostridium aceticum</name>
    <dbReference type="NCBI Taxonomy" id="84022"/>
    <lineage>
        <taxon>Bacteria</taxon>
        <taxon>Bacillati</taxon>
        <taxon>Bacillota</taxon>
        <taxon>Clostridia</taxon>
        <taxon>Eubacteriales</taxon>
        <taxon>Clostridiaceae</taxon>
        <taxon>Clostridium</taxon>
    </lineage>
</organism>
<accession>A0A0G3W8S0</accession>
<dbReference type="Gene3D" id="3.40.50.300">
    <property type="entry name" value="P-loop containing nucleotide triphosphate hydrolases"/>
    <property type="match status" value="2"/>
</dbReference>
<dbReference type="SMART" id="SM00382">
    <property type="entry name" value="AAA"/>
    <property type="match status" value="2"/>
</dbReference>
<proteinExistence type="predicted"/>
<dbReference type="EC" id="3.6.3.17" evidence="6"/>
<evidence type="ECO:0000313" key="6">
    <source>
        <dbReference type="EMBL" id="AKL94753.1"/>
    </source>
</evidence>
<keyword evidence="4 6" id="KW-0067">ATP-binding</keyword>
<dbReference type="PROSITE" id="PS00211">
    <property type="entry name" value="ABC_TRANSPORTER_1"/>
    <property type="match status" value="1"/>
</dbReference>
<gene>
    <name evidence="6" type="primary">rbsA3</name>
    <name evidence="6" type="ORF">CACET_c12880</name>
</gene>
<dbReference type="PATRIC" id="fig|84022.6.peg.1278"/>
<keyword evidence="3" id="KW-0547">Nucleotide-binding</keyword>
<dbReference type="CDD" id="cd03216">
    <property type="entry name" value="ABC_Carb_Monos_I"/>
    <property type="match status" value="1"/>
</dbReference>
<evidence type="ECO:0000256" key="1">
    <source>
        <dbReference type="ARBA" id="ARBA00022448"/>
    </source>
</evidence>
<dbReference type="PANTHER" id="PTHR43790">
    <property type="entry name" value="CARBOHYDRATE TRANSPORT ATP-BINDING PROTEIN MG119-RELATED"/>
    <property type="match status" value="1"/>
</dbReference>
<evidence type="ECO:0000313" key="7">
    <source>
        <dbReference type="Proteomes" id="UP000035704"/>
    </source>
</evidence>
<protein>
    <submittedName>
        <fullName evidence="6">Ribose ABC transport system ATP-binding protein RbsA</fullName>
        <ecNumber evidence="6">3.6.3.17</ecNumber>
    </submittedName>
</protein>
<evidence type="ECO:0000256" key="2">
    <source>
        <dbReference type="ARBA" id="ARBA00022737"/>
    </source>
</evidence>
<dbReference type="Proteomes" id="UP000035704">
    <property type="component" value="Chromosome"/>
</dbReference>
<keyword evidence="7" id="KW-1185">Reference proteome</keyword>
<dbReference type="InterPro" id="IPR027417">
    <property type="entry name" value="P-loop_NTPase"/>
</dbReference>
<dbReference type="InterPro" id="IPR003439">
    <property type="entry name" value="ABC_transporter-like_ATP-bd"/>
</dbReference>
<evidence type="ECO:0000259" key="5">
    <source>
        <dbReference type="PROSITE" id="PS50893"/>
    </source>
</evidence>
<sequence length="515" mass="57292">MTEATSFEESDIALELKHITKLYAGTVALEDVNLSVKKGEVHGLIGKNGAGKSTLVGIISGIIPPSQGEILVNGHSYRALSPIEAKKLNISIITQEPQVNEESSVTENLFMPKYMNSKGVINWKLMDEMAKKILQDAKFPIEVYLKAKDLSISERQLLLVIKSCYVEDANIIIMDEVSASLNQNEKKILYRIIRERIAAGKTVIFISHHTEELLEVCDRVTVLRDGHSVGCAPCSDLDLKTLAALIVGNTNYDALIMEDKSHMICDEVIFELKDFTSYGRFEDIHLQLHKGEIVGLAGLRGSGRTELFKSIVGIDTHDKGCILLQGMKKSYKSPAAASRDGILYLAEEREAEGLIPIASIKKNLTINILPQLSKFGIILNTLENPKSDALMSTLSVKAFSRDQEINQLSGGNKQKVLVGKVMARAPRVCLLDEPTRGVDIEAKESILNTINEEMRKDSCVLITSPGVDDLIKICDKIFVVYQGRIMARYNRSEFDEQDIYRSMQGEIIQDREVRH</sequence>
<reference evidence="6 7" key="1">
    <citation type="submission" date="2014-10" db="EMBL/GenBank/DDBJ databases">
        <title>Genome sequence of Clostridium aceticum DSM 1496.</title>
        <authorList>
            <person name="Poehlein A."/>
            <person name="Schiel-Bengelsdorf B."/>
            <person name="Gottschalk G."/>
            <person name="Duerre P."/>
            <person name="Daniel R."/>
        </authorList>
    </citation>
    <scope>NUCLEOTIDE SEQUENCE [LARGE SCALE GENOMIC DNA]</scope>
    <source>
        <strain evidence="6 7">DSM 1496</strain>
    </source>
</reference>
<dbReference type="GO" id="GO:0005524">
    <property type="term" value="F:ATP binding"/>
    <property type="evidence" value="ECO:0007669"/>
    <property type="project" value="UniProtKB-KW"/>
</dbReference>
<name>A0A0G3W8S0_9CLOT</name>
<evidence type="ECO:0000256" key="4">
    <source>
        <dbReference type="ARBA" id="ARBA00022840"/>
    </source>
</evidence>
<dbReference type="GO" id="GO:0016887">
    <property type="term" value="F:ATP hydrolysis activity"/>
    <property type="evidence" value="ECO:0007669"/>
    <property type="project" value="InterPro"/>
</dbReference>
<dbReference type="KEGG" id="cace:CACET_c12880"/>
<feature type="domain" description="ABC transporter" evidence="5">
    <location>
        <begin position="14"/>
        <end position="507"/>
    </location>
</feature>
<dbReference type="OrthoDB" id="9771863at2"/>
<evidence type="ECO:0000256" key="3">
    <source>
        <dbReference type="ARBA" id="ARBA00022741"/>
    </source>
</evidence>
<dbReference type="RefSeq" id="WP_044823547.1">
    <property type="nucleotide sequence ID" value="NZ_CP009687.1"/>
</dbReference>
<dbReference type="CDD" id="cd03215">
    <property type="entry name" value="ABC_Carb_Monos_II"/>
    <property type="match status" value="1"/>
</dbReference>
<dbReference type="InterPro" id="IPR017871">
    <property type="entry name" value="ABC_transporter-like_CS"/>
</dbReference>
<dbReference type="AlphaFoldDB" id="A0A0G3W8S0"/>
<dbReference type="InterPro" id="IPR050107">
    <property type="entry name" value="ABC_carbohydrate_import_ATPase"/>
</dbReference>
<dbReference type="InterPro" id="IPR003593">
    <property type="entry name" value="AAA+_ATPase"/>
</dbReference>
<dbReference type="PROSITE" id="PS50893">
    <property type="entry name" value="ABC_TRANSPORTER_2"/>
    <property type="match status" value="1"/>
</dbReference>
<dbReference type="PANTHER" id="PTHR43790:SF9">
    <property type="entry name" value="GALACTOFURANOSE TRANSPORTER ATP-BINDING PROTEIN YTFR"/>
    <property type="match status" value="1"/>
</dbReference>
<dbReference type="STRING" id="84022.CACET_c12880"/>
<keyword evidence="1" id="KW-0813">Transport</keyword>
<dbReference type="EMBL" id="CP009687">
    <property type="protein sequence ID" value="AKL94753.1"/>
    <property type="molecule type" value="Genomic_DNA"/>
</dbReference>
<dbReference type="SUPFAM" id="SSF52540">
    <property type="entry name" value="P-loop containing nucleoside triphosphate hydrolases"/>
    <property type="match status" value="2"/>
</dbReference>
<keyword evidence="6" id="KW-0378">Hydrolase</keyword>
<keyword evidence="2" id="KW-0677">Repeat</keyword>
<dbReference type="Pfam" id="PF00005">
    <property type="entry name" value="ABC_tran"/>
    <property type="match status" value="2"/>
</dbReference>